<sequence>MKASSGKPREFRPAVLLLILGLLLRDSRGSSIQGFLADVEVHGSSRLTMICRKEWAVS</sequence>
<evidence type="ECO:0000313" key="2">
    <source>
        <dbReference type="Ensembl" id="ENSMUSP00000145895.2"/>
    </source>
</evidence>
<dbReference type="GeneTree" id="ENSGT01150000286995"/>
<protein>
    <submittedName>
        <fullName evidence="2">MHC I like leukocyte 2</fullName>
    </submittedName>
</protein>
<feature type="chain" id="PRO_5006714335" evidence="1">
    <location>
        <begin position="30"/>
        <end position="58"/>
    </location>
</feature>
<dbReference type="VEuPathDB" id="HostDB:ENSMUSG00000040987"/>
<keyword evidence="4" id="KW-1185">Reference proteome</keyword>
<reference evidence="2" key="3">
    <citation type="submission" date="2025-08" db="UniProtKB">
        <authorList>
            <consortium name="Ensembl"/>
        </authorList>
    </citation>
    <scope>IDENTIFICATION</scope>
    <source>
        <strain evidence="2">C57BL/6J</strain>
    </source>
</reference>
<dbReference type="AGR" id="MGI:2179989"/>
<feature type="signal peptide" evidence="1">
    <location>
        <begin position="1"/>
        <end position="29"/>
    </location>
</feature>
<dbReference type="Bgee" id="ENSMUSG00000040987">
    <property type="expression patterns" value="Expressed in urinary bladder and 49 other cell types or tissues"/>
</dbReference>
<proteinExistence type="predicted"/>
<dbReference type="Proteomes" id="UP000000589">
    <property type="component" value="Chromosome 7"/>
</dbReference>
<accession>A0A0U1RPA1</accession>
<evidence type="ECO:0000313" key="4">
    <source>
        <dbReference type="Proteomes" id="UP000000589"/>
    </source>
</evidence>
<evidence type="ECO:0000256" key="1">
    <source>
        <dbReference type="SAM" id="SignalP"/>
    </source>
</evidence>
<gene>
    <name evidence="2 3" type="primary">Mill2</name>
</gene>
<reference evidence="2" key="4">
    <citation type="submission" date="2025-09" db="UniProtKB">
        <authorList>
            <consortium name="Ensembl"/>
        </authorList>
    </citation>
    <scope>IDENTIFICATION</scope>
    <source>
        <strain evidence="2">C57BL/6J</strain>
    </source>
</reference>
<name>A0A0U1RPA1_MOUSE</name>
<organism evidence="2 4">
    <name type="scientific">Mus musculus</name>
    <name type="common">Mouse</name>
    <dbReference type="NCBI Taxonomy" id="10090"/>
    <lineage>
        <taxon>Eukaryota</taxon>
        <taxon>Metazoa</taxon>
        <taxon>Chordata</taxon>
        <taxon>Craniata</taxon>
        <taxon>Vertebrata</taxon>
        <taxon>Euteleostomi</taxon>
        <taxon>Mammalia</taxon>
        <taxon>Eutheria</taxon>
        <taxon>Euarchontoglires</taxon>
        <taxon>Glires</taxon>
        <taxon>Rodentia</taxon>
        <taxon>Myomorpha</taxon>
        <taxon>Muroidea</taxon>
        <taxon>Muridae</taxon>
        <taxon>Murinae</taxon>
        <taxon>Mus</taxon>
        <taxon>Mus</taxon>
    </lineage>
</organism>
<reference evidence="2 4" key="1">
    <citation type="journal article" date="2009" name="PLoS Biol.">
        <title>Lineage-specific biology revealed by a finished genome assembly of the mouse.</title>
        <authorList>
            <consortium name="Mouse Genome Sequencing Consortium"/>
            <person name="Church D.M."/>
            <person name="Goodstadt L."/>
            <person name="Hillier L.W."/>
            <person name="Zody M.C."/>
            <person name="Goldstein S."/>
            <person name="She X."/>
            <person name="Bult C.J."/>
            <person name="Agarwala R."/>
            <person name="Cherry J.L."/>
            <person name="DiCuccio M."/>
            <person name="Hlavina W."/>
            <person name="Kapustin Y."/>
            <person name="Meric P."/>
            <person name="Maglott D."/>
            <person name="Birtle Z."/>
            <person name="Marques A.C."/>
            <person name="Graves T."/>
            <person name="Zhou S."/>
            <person name="Teague B."/>
            <person name="Potamousis K."/>
            <person name="Churas C."/>
            <person name="Place M."/>
            <person name="Herschleb J."/>
            <person name="Runnheim R."/>
            <person name="Forrest D."/>
            <person name="Amos-Landgraf J."/>
            <person name="Schwartz D.C."/>
            <person name="Cheng Z."/>
            <person name="Lindblad-Toh K."/>
            <person name="Eichler E.E."/>
            <person name="Ponting C.P."/>
        </authorList>
    </citation>
    <scope>NUCLEOTIDE SEQUENCE [LARGE SCALE GENOMIC DNA]</scope>
    <source>
        <strain evidence="2 4">C57BL/6J</strain>
    </source>
</reference>
<dbReference type="OrthoDB" id="9449998at2759"/>
<dbReference type="AlphaFoldDB" id="A0A0U1RPA1"/>
<evidence type="ECO:0000313" key="3">
    <source>
        <dbReference type="MGI" id="MGI:2179989"/>
    </source>
</evidence>
<keyword evidence="1" id="KW-0732">Signal</keyword>
<reference evidence="2 4" key="2">
    <citation type="journal article" date="2011" name="PLoS Biol.">
        <title>Modernizing reference genome assemblies.</title>
        <authorList>
            <person name="Church D.M."/>
            <person name="Schneider V.A."/>
            <person name="Graves T."/>
            <person name="Auger K."/>
            <person name="Cunningham F."/>
            <person name="Bouk N."/>
            <person name="Chen H.C."/>
            <person name="Agarwala R."/>
            <person name="McLaren W.M."/>
            <person name="Ritchie G.R."/>
            <person name="Albracht D."/>
            <person name="Kremitzki M."/>
            <person name="Rock S."/>
            <person name="Kotkiewicz H."/>
            <person name="Kremitzki C."/>
            <person name="Wollam A."/>
            <person name="Trani L."/>
            <person name="Fulton L."/>
            <person name="Fulton R."/>
            <person name="Matthews L."/>
            <person name="Whitehead S."/>
            <person name="Chow W."/>
            <person name="Torrance J."/>
            <person name="Dunn M."/>
            <person name="Harden G."/>
            <person name="Threadgold G."/>
            <person name="Wood J."/>
            <person name="Collins J."/>
            <person name="Heath P."/>
            <person name="Griffiths G."/>
            <person name="Pelan S."/>
            <person name="Grafham D."/>
            <person name="Eichler E.E."/>
            <person name="Weinstock G."/>
            <person name="Mardis E.R."/>
            <person name="Wilson R.K."/>
            <person name="Howe K."/>
            <person name="Flicek P."/>
            <person name="Hubbard T."/>
        </authorList>
    </citation>
    <scope>NUCLEOTIDE SEQUENCE [LARGE SCALE GENOMIC DNA]</scope>
    <source>
        <strain evidence="2 4">C57BL/6J</strain>
    </source>
</reference>
<dbReference type="ExpressionAtlas" id="A0A0U1RPA1">
    <property type="expression patterns" value="baseline and differential"/>
</dbReference>
<dbReference type="Ensembl" id="ENSMUST00000206487.3">
    <property type="protein sequence ID" value="ENSMUSP00000145895.2"/>
    <property type="gene ID" value="ENSMUSG00000040987.16"/>
</dbReference>
<dbReference type="MGI" id="MGI:2179989">
    <property type="gene designation" value="Mill2"/>
</dbReference>